<proteinExistence type="predicted"/>
<dbReference type="RefSeq" id="WP_223628002.1">
    <property type="nucleotide sequence ID" value="NZ_JAIQDJ010000002.1"/>
</dbReference>
<name>A0ABS7TDK2_9GAMM</name>
<feature type="coiled-coil region" evidence="1">
    <location>
        <begin position="34"/>
        <end position="61"/>
    </location>
</feature>
<evidence type="ECO:0000313" key="2">
    <source>
        <dbReference type="EMBL" id="MBZ4185949.1"/>
    </source>
</evidence>
<evidence type="ECO:0000256" key="1">
    <source>
        <dbReference type="SAM" id="Coils"/>
    </source>
</evidence>
<gene>
    <name evidence="2" type="ORF">K7B09_06350</name>
</gene>
<protein>
    <recommendedName>
        <fullName evidence="4">DUF2570 domain-containing protein</fullName>
    </recommendedName>
</protein>
<dbReference type="Proteomes" id="UP001430290">
    <property type="component" value="Unassembled WGS sequence"/>
</dbReference>
<dbReference type="EMBL" id="JAIQDJ010000002">
    <property type="protein sequence ID" value="MBZ4185949.1"/>
    <property type="molecule type" value="Genomic_DNA"/>
</dbReference>
<reference evidence="2" key="1">
    <citation type="submission" date="2021-09" db="EMBL/GenBank/DDBJ databases">
        <authorList>
            <person name="Wu T."/>
            <person name="Guo S.Z."/>
        </authorList>
    </citation>
    <scope>NUCLEOTIDE SEQUENCE</scope>
    <source>
        <strain evidence="2">RSS-23</strain>
    </source>
</reference>
<organism evidence="2 3">
    <name type="scientific">Thermomonas beijingensis</name>
    <dbReference type="NCBI Taxonomy" id="2872701"/>
    <lineage>
        <taxon>Bacteria</taxon>
        <taxon>Pseudomonadati</taxon>
        <taxon>Pseudomonadota</taxon>
        <taxon>Gammaproteobacteria</taxon>
        <taxon>Lysobacterales</taxon>
        <taxon>Lysobacteraceae</taxon>
        <taxon>Thermomonas</taxon>
    </lineage>
</organism>
<sequence>MKIASLLILAVLAAGGLWLALRQRRDSLHRQRVISQLLDAADALEARLRAVRSEIEAIAGDHVNPVRSAMQDLLQQRLWLQDNAQRASLAQLEDVRRSLDSASASLDAQLQKIEQARAGQLP</sequence>
<keyword evidence="3" id="KW-1185">Reference proteome</keyword>
<comment type="caution">
    <text evidence="2">The sequence shown here is derived from an EMBL/GenBank/DDBJ whole genome shotgun (WGS) entry which is preliminary data.</text>
</comment>
<accession>A0ABS7TDK2</accession>
<keyword evidence="1" id="KW-0175">Coiled coil</keyword>
<evidence type="ECO:0008006" key="4">
    <source>
        <dbReference type="Google" id="ProtNLM"/>
    </source>
</evidence>
<evidence type="ECO:0000313" key="3">
    <source>
        <dbReference type="Proteomes" id="UP001430290"/>
    </source>
</evidence>